<dbReference type="GO" id="GO:0000775">
    <property type="term" value="C:chromosome, centromeric region"/>
    <property type="evidence" value="ECO:0007669"/>
    <property type="project" value="InterPro"/>
</dbReference>
<dbReference type="GO" id="GO:0005634">
    <property type="term" value="C:nucleus"/>
    <property type="evidence" value="ECO:0007669"/>
    <property type="project" value="InterPro"/>
</dbReference>
<sequence>MDNSSSVHHPQLNVYADKPKVAGVIKGKTRILGRKTLGDISNISQRSTASSQVNKSQPSLDATREVNDQLQKENAALIKLLADKNTVIEISGAEVQKLRLTLQMVRQQNLQLAQSNTQLQMELNSVKESQKALKHELGCKNGLLLTKQMELEGLVKATMCQAKNNDVTEPKETEVCTVAESGDDKHLNTNSSQISESLVPFDKKIDDNDTGKARRLQTRRRQSARFMLDDQKIDIVDDLLPSLQTSRTKKEDKEVDYLQDFKPQERKTSLSRPVREAAKKVQSYKEINLNVKMRRE</sequence>
<evidence type="ECO:0000259" key="4">
    <source>
        <dbReference type="Pfam" id="PF07557"/>
    </source>
</evidence>
<comment type="similarity">
    <text evidence="1">Belongs to the shugoshin family.</text>
</comment>
<feature type="region of interest" description="Disordered" evidence="3">
    <location>
        <begin position="246"/>
        <end position="276"/>
    </location>
</feature>
<feature type="domain" description="Shugoshin C-terminal" evidence="4">
    <location>
        <begin position="271"/>
        <end position="295"/>
    </location>
</feature>
<dbReference type="STRING" id="35608.A0A2U1N774"/>
<keyword evidence="6" id="KW-1185">Reference proteome</keyword>
<protein>
    <recommendedName>
        <fullName evidence="4">Shugoshin C-terminal domain-containing protein</fullName>
    </recommendedName>
</protein>
<name>A0A2U1N774_ARTAN</name>
<dbReference type="OrthoDB" id="770508at2759"/>
<accession>A0A2U1N774</accession>
<feature type="region of interest" description="Disordered" evidence="3">
    <location>
        <begin position="43"/>
        <end position="65"/>
    </location>
</feature>
<organism evidence="5 6">
    <name type="scientific">Artemisia annua</name>
    <name type="common">Sweet wormwood</name>
    <dbReference type="NCBI Taxonomy" id="35608"/>
    <lineage>
        <taxon>Eukaryota</taxon>
        <taxon>Viridiplantae</taxon>
        <taxon>Streptophyta</taxon>
        <taxon>Embryophyta</taxon>
        <taxon>Tracheophyta</taxon>
        <taxon>Spermatophyta</taxon>
        <taxon>Magnoliopsida</taxon>
        <taxon>eudicotyledons</taxon>
        <taxon>Gunneridae</taxon>
        <taxon>Pentapetalae</taxon>
        <taxon>asterids</taxon>
        <taxon>campanulids</taxon>
        <taxon>Asterales</taxon>
        <taxon>Asteraceae</taxon>
        <taxon>Asteroideae</taxon>
        <taxon>Anthemideae</taxon>
        <taxon>Artemisiinae</taxon>
        <taxon>Artemisia</taxon>
    </lineage>
</organism>
<evidence type="ECO:0000313" key="6">
    <source>
        <dbReference type="Proteomes" id="UP000245207"/>
    </source>
</evidence>
<gene>
    <name evidence="5" type="ORF">CTI12_AA298840</name>
</gene>
<comment type="caution">
    <text evidence="5">The sequence shown here is derived from an EMBL/GenBank/DDBJ whole genome shotgun (WGS) entry which is preliminary data.</text>
</comment>
<feature type="compositionally biased region" description="Basic and acidic residues" evidence="3">
    <location>
        <begin position="262"/>
        <end position="276"/>
    </location>
</feature>
<dbReference type="GO" id="GO:0034090">
    <property type="term" value="P:maintenance of meiotic sister chromatid cohesion"/>
    <property type="evidence" value="ECO:0007669"/>
    <property type="project" value="InterPro"/>
</dbReference>
<evidence type="ECO:0000256" key="3">
    <source>
        <dbReference type="SAM" id="MobiDB-lite"/>
    </source>
</evidence>
<dbReference type="EMBL" id="PKPP01003458">
    <property type="protein sequence ID" value="PWA69358.1"/>
    <property type="molecule type" value="Genomic_DNA"/>
</dbReference>
<keyword evidence="2" id="KW-0159">Chromosome partition</keyword>
<proteinExistence type="inferred from homology"/>
<dbReference type="GO" id="GO:0045144">
    <property type="term" value="P:meiotic sister chromatid segregation"/>
    <property type="evidence" value="ECO:0007669"/>
    <property type="project" value="InterPro"/>
</dbReference>
<reference evidence="5 6" key="1">
    <citation type="journal article" date="2018" name="Mol. Plant">
        <title>The genome of Artemisia annua provides insight into the evolution of Asteraceae family and artemisinin biosynthesis.</title>
        <authorList>
            <person name="Shen Q."/>
            <person name="Zhang L."/>
            <person name="Liao Z."/>
            <person name="Wang S."/>
            <person name="Yan T."/>
            <person name="Shi P."/>
            <person name="Liu M."/>
            <person name="Fu X."/>
            <person name="Pan Q."/>
            <person name="Wang Y."/>
            <person name="Lv Z."/>
            <person name="Lu X."/>
            <person name="Zhang F."/>
            <person name="Jiang W."/>
            <person name="Ma Y."/>
            <person name="Chen M."/>
            <person name="Hao X."/>
            <person name="Li L."/>
            <person name="Tang Y."/>
            <person name="Lv G."/>
            <person name="Zhou Y."/>
            <person name="Sun X."/>
            <person name="Brodelius P.E."/>
            <person name="Rose J.K.C."/>
            <person name="Tang K."/>
        </authorList>
    </citation>
    <scope>NUCLEOTIDE SEQUENCE [LARGE SCALE GENOMIC DNA]</scope>
    <source>
        <strain evidence="6">cv. Huhao1</strain>
        <tissue evidence="5">Leaf</tissue>
    </source>
</reference>
<feature type="compositionally biased region" description="Polar residues" evidence="3">
    <location>
        <begin position="43"/>
        <end position="60"/>
    </location>
</feature>
<evidence type="ECO:0000256" key="2">
    <source>
        <dbReference type="ARBA" id="ARBA00022829"/>
    </source>
</evidence>
<evidence type="ECO:0000313" key="5">
    <source>
        <dbReference type="EMBL" id="PWA69358.1"/>
    </source>
</evidence>
<evidence type="ECO:0000256" key="1">
    <source>
        <dbReference type="ARBA" id="ARBA00010845"/>
    </source>
</evidence>
<dbReference type="Pfam" id="PF07557">
    <property type="entry name" value="Shugoshin_C"/>
    <property type="match status" value="1"/>
</dbReference>
<dbReference type="Proteomes" id="UP000245207">
    <property type="component" value="Unassembled WGS sequence"/>
</dbReference>
<dbReference type="PANTHER" id="PTHR34373:SF9">
    <property type="entry name" value="SHUGOSHIN 2"/>
    <property type="match status" value="1"/>
</dbReference>
<dbReference type="InterPro" id="IPR044693">
    <property type="entry name" value="SGO_plant"/>
</dbReference>
<dbReference type="AlphaFoldDB" id="A0A2U1N774"/>
<dbReference type="PANTHER" id="PTHR34373">
    <property type="entry name" value="SHUGOSHIN 2"/>
    <property type="match status" value="1"/>
</dbReference>
<dbReference type="InterPro" id="IPR011515">
    <property type="entry name" value="Shugoshin_C"/>
</dbReference>